<evidence type="ECO:0008006" key="2">
    <source>
        <dbReference type="Google" id="ProtNLM"/>
    </source>
</evidence>
<protein>
    <recommendedName>
        <fullName evidence="2">PhoD-like phosphatase metallophosphatase domain-containing protein</fullName>
    </recommendedName>
</protein>
<organism evidence="1">
    <name type="scientific">hydrothermal vent metagenome</name>
    <dbReference type="NCBI Taxonomy" id="652676"/>
    <lineage>
        <taxon>unclassified sequences</taxon>
        <taxon>metagenomes</taxon>
        <taxon>ecological metagenomes</taxon>
    </lineage>
</organism>
<reference evidence="1" key="1">
    <citation type="submission" date="2018-06" db="EMBL/GenBank/DDBJ databases">
        <authorList>
            <person name="Zhirakovskaya E."/>
        </authorList>
    </citation>
    <scope>NUCLEOTIDE SEQUENCE</scope>
</reference>
<evidence type="ECO:0000313" key="1">
    <source>
        <dbReference type="EMBL" id="VAW47250.1"/>
    </source>
</evidence>
<dbReference type="PANTHER" id="PTHR33987">
    <property type="entry name" value="CALCINEURIN-LIKE METALLO-PHOSPHOESTERASE SUPERFAMILY PROTEIN"/>
    <property type="match status" value="1"/>
</dbReference>
<name>A0A3B0W470_9ZZZZ</name>
<dbReference type="Gene3D" id="3.60.21.70">
    <property type="entry name" value="PhoD-like phosphatase"/>
    <property type="match status" value="1"/>
</dbReference>
<sequence length="138" mass="15736">MLNNHHAYEGWDKYRHERDPFLQWLDDNKIPGVMFLSGDKHHTEMLRADRPGAYPLYEMTCSPLTAGTHSSKSGGDMDNPRLVPGSLVNKHNYCKFSFSGPRNDRSLKVDVIGHEGKHYWSKQIKSSVLSYSQVSDSP</sequence>
<gene>
    <name evidence="1" type="ORF">MNBD_GAMMA02-660</name>
</gene>
<dbReference type="PANTHER" id="PTHR33987:SF1">
    <property type="entry name" value="CALCINEURIN-LIKE METALLO-PHOSPHOESTERASE SUPERFAMILY PROTEIN"/>
    <property type="match status" value="1"/>
</dbReference>
<dbReference type="EMBL" id="UOFA01000330">
    <property type="protein sequence ID" value="VAW47250.1"/>
    <property type="molecule type" value="Genomic_DNA"/>
</dbReference>
<accession>A0A3B0W470</accession>
<proteinExistence type="predicted"/>
<dbReference type="AlphaFoldDB" id="A0A3B0W470"/>
<dbReference type="InterPro" id="IPR038607">
    <property type="entry name" value="PhoD-like_sf"/>
</dbReference>